<feature type="compositionally biased region" description="Pro residues" evidence="2">
    <location>
        <begin position="108"/>
        <end position="118"/>
    </location>
</feature>
<reference evidence="4 5" key="1">
    <citation type="journal article" date="2018" name="Nat. Ecol. Evol.">
        <title>Pezizomycetes genomes reveal the molecular basis of ectomycorrhizal truffle lifestyle.</title>
        <authorList>
            <person name="Murat C."/>
            <person name="Payen T."/>
            <person name="Noel B."/>
            <person name="Kuo A."/>
            <person name="Morin E."/>
            <person name="Chen J."/>
            <person name="Kohler A."/>
            <person name="Krizsan K."/>
            <person name="Balestrini R."/>
            <person name="Da Silva C."/>
            <person name="Montanini B."/>
            <person name="Hainaut M."/>
            <person name="Levati E."/>
            <person name="Barry K.W."/>
            <person name="Belfiori B."/>
            <person name="Cichocki N."/>
            <person name="Clum A."/>
            <person name="Dockter R.B."/>
            <person name="Fauchery L."/>
            <person name="Guy J."/>
            <person name="Iotti M."/>
            <person name="Le Tacon F."/>
            <person name="Lindquist E.A."/>
            <person name="Lipzen A."/>
            <person name="Malagnac F."/>
            <person name="Mello A."/>
            <person name="Molinier V."/>
            <person name="Miyauchi S."/>
            <person name="Poulain J."/>
            <person name="Riccioni C."/>
            <person name="Rubini A."/>
            <person name="Sitrit Y."/>
            <person name="Splivallo R."/>
            <person name="Traeger S."/>
            <person name="Wang M."/>
            <person name="Zifcakova L."/>
            <person name="Wipf D."/>
            <person name="Zambonelli A."/>
            <person name="Paolocci F."/>
            <person name="Nowrousian M."/>
            <person name="Ottonello S."/>
            <person name="Baldrian P."/>
            <person name="Spatafora J.W."/>
            <person name="Henrissat B."/>
            <person name="Nagy L.G."/>
            <person name="Aury J.M."/>
            <person name="Wincker P."/>
            <person name="Grigoriev I.V."/>
            <person name="Bonfante P."/>
            <person name="Martin F.M."/>
        </authorList>
    </citation>
    <scope>NUCLEOTIDE SEQUENCE [LARGE SCALE GENOMIC DNA]</scope>
    <source>
        <strain evidence="4 5">ATCC MYA-4762</strain>
    </source>
</reference>
<dbReference type="Pfam" id="PF24355">
    <property type="entry name" value="DUF7514"/>
    <property type="match status" value="1"/>
</dbReference>
<feature type="coiled-coil region" evidence="1">
    <location>
        <begin position="600"/>
        <end position="658"/>
    </location>
</feature>
<feature type="compositionally biased region" description="Polar residues" evidence="2">
    <location>
        <begin position="57"/>
        <end position="74"/>
    </location>
</feature>
<sequence>MNGHRYPTHKFWSPDQVGRQPTNAPAHPQYSGPPTPLLQGQHQNQQQQLQHAPQQPFPSSQVYPMQQFAASSPHQSRRESSGGSLLKTFNFFSSKPAAPKVYNAPQQQAPPPPPPRPLQTPLHQQQQKPVYNSRFPQRHSPQQQEQQHVSIRHLSQTHSGPQLPQLQNFQQPNPPPIPQATPPQPQYSAPPPPYTQPPVRPPVEISADAPPRTPHSSTPPPRSEPAPVELHSSPVLKREPPAQTPPPPPPPGPPPPPPKLPQFPPSEGSMNSTTITTIKTTTTVINTSPSHRSSIGIPGLPIFPGAYPEEPKKAPSPPPLPPPLPPPPLPPTLPQQPKSKHSLNLKNPENPISANVTNKARGSADLFWGYLFDESISPPEPKPILKEFFEQLAGYLITTWEKHQSAVISPDSMAMYYASLTERGSSRLDFFVSAATSPNPIIALYQILGCQYLLIPPRYKPPVGGIPRAGSRKVFMQPGLTNAGFVQWMIVNTLIDPQREFIRLNRLLQTPGVVIPRRDPTAPPYPDILPRGALPEAPDGAVLERWGGVFRNFEVGNEVIADRISWNLQEWENGIEGGVGHMGPGTAGGIGSAGVGMSAEKEKDEEIRMLKVEIEELKKAMWEKDLESKRSWVQISQMQQREQQLQQQQEEQAAMEREADLRRMLSTSSTVSTVSSRSTVHSRPDFGGLYPQPTIHEGPEHPSPVPTPMPEPYIPGYDTVAPRDEKQLSLNHRQTMPNLPHDYGMTPTPPSLPRHSTMGSIDTGRGGSAVGYRPFQPLTPGSGGGNGNEFGGVGAAERRRSSAAYTRETLPPSLCISPVQENHGGCSGRNGSMSPVAGPGVSEGFRRNDEFARILGADV</sequence>
<feature type="compositionally biased region" description="Pro residues" evidence="2">
    <location>
        <begin position="701"/>
        <end position="711"/>
    </location>
</feature>
<evidence type="ECO:0000256" key="1">
    <source>
        <dbReference type="SAM" id="Coils"/>
    </source>
</evidence>
<keyword evidence="1" id="KW-0175">Coiled coil</keyword>
<feature type="compositionally biased region" description="Pro residues" evidence="2">
    <location>
        <begin position="211"/>
        <end position="224"/>
    </location>
</feature>
<feature type="compositionally biased region" description="Pro residues" evidence="2">
    <location>
        <begin position="242"/>
        <end position="264"/>
    </location>
</feature>
<proteinExistence type="predicted"/>
<evidence type="ECO:0000256" key="2">
    <source>
        <dbReference type="SAM" id="MobiDB-lite"/>
    </source>
</evidence>
<feature type="compositionally biased region" description="Low complexity" evidence="2">
    <location>
        <begin position="37"/>
        <end position="54"/>
    </location>
</feature>
<dbReference type="OrthoDB" id="4198732at2759"/>
<protein>
    <recommendedName>
        <fullName evidence="3">DUF7514 domain-containing protein</fullName>
    </recommendedName>
</protein>
<dbReference type="Proteomes" id="UP000267821">
    <property type="component" value="Unassembled WGS sequence"/>
</dbReference>
<keyword evidence="5" id="KW-1185">Reference proteome</keyword>
<feature type="compositionally biased region" description="Pro residues" evidence="2">
    <location>
        <begin position="172"/>
        <end position="201"/>
    </location>
</feature>
<evidence type="ECO:0000259" key="3">
    <source>
        <dbReference type="Pfam" id="PF24355"/>
    </source>
</evidence>
<dbReference type="AlphaFoldDB" id="A0A3N4LCZ2"/>
<feature type="compositionally biased region" description="Low complexity" evidence="2">
    <location>
        <begin position="273"/>
        <end position="287"/>
    </location>
</feature>
<feature type="compositionally biased region" description="Polar residues" evidence="2">
    <location>
        <begin position="344"/>
        <end position="356"/>
    </location>
</feature>
<name>A0A3N4LCZ2_9PEZI</name>
<dbReference type="PANTHER" id="PTHR48125:SF12">
    <property type="entry name" value="AT HOOK TRANSCRIPTION FACTOR FAMILY-RELATED"/>
    <property type="match status" value="1"/>
</dbReference>
<accession>A0A3N4LCZ2</accession>
<feature type="compositionally biased region" description="Low complexity" evidence="2">
    <location>
        <begin position="119"/>
        <end position="129"/>
    </location>
</feature>
<gene>
    <name evidence="4" type="ORF">L211DRAFT_724575</name>
</gene>
<organism evidence="4 5">
    <name type="scientific">Terfezia boudieri ATCC MYA-4762</name>
    <dbReference type="NCBI Taxonomy" id="1051890"/>
    <lineage>
        <taxon>Eukaryota</taxon>
        <taxon>Fungi</taxon>
        <taxon>Dikarya</taxon>
        <taxon>Ascomycota</taxon>
        <taxon>Pezizomycotina</taxon>
        <taxon>Pezizomycetes</taxon>
        <taxon>Pezizales</taxon>
        <taxon>Pezizaceae</taxon>
        <taxon>Terfezia</taxon>
    </lineage>
</organism>
<dbReference type="InParanoid" id="A0A3N4LCZ2"/>
<feature type="domain" description="DUF7514" evidence="3">
    <location>
        <begin position="369"/>
        <end position="546"/>
    </location>
</feature>
<feature type="region of interest" description="Disordered" evidence="2">
    <location>
        <begin position="1"/>
        <end position="356"/>
    </location>
</feature>
<evidence type="ECO:0000313" key="5">
    <source>
        <dbReference type="Proteomes" id="UP000267821"/>
    </source>
</evidence>
<feature type="compositionally biased region" description="Pro residues" evidence="2">
    <location>
        <begin position="314"/>
        <end position="334"/>
    </location>
</feature>
<dbReference type="STRING" id="1051890.A0A3N4LCZ2"/>
<dbReference type="EMBL" id="ML121623">
    <property type="protein sequence ID" value="RPB18531.1"/>
    <property type="molecule type" value="Genomic_DNA"/>
</dbReference>
<evidence type="ECO:0000313" key="4">
    <source>
        <dbReference type="EMBL" id="RPB18531.1"/>
    </source>
</evidence>
<dbReference type="InterPro" id="IPR055936">
    <property type="entry name" value="DUF7514"/>
</dbReference>
<feature type="region of interest" description="Disordered" evidence="2">
    <location>
        <begin position="691"/>
        <end position="711"/>
    </location>
</feature>
<dbReference type="PANTHER" id="PTHR48125">
    <property type="entry name" value="LP07818P1"/>
    <property type="match status" value="1"/>
</dbReference>
<feature type="compositionally biased region" description="Low complexity" evidence="2">
    <location>
        <begin position="161"/>
        <end position="171"/>
    </location>
</feature>